<proteinExistence type="predicted"/>
<dbReference type="PANTHER" id="PTHR24184">
    <property type="entry name" value="SI:CH211-189E2.2"/>
    <property type="match status" value="1"/>
</dbReference>
<dbReference type="Pfam" id="PF00023">
    <property type="entry name" value="Ank"/>
    <property type="match status" value="1"/>
</dbReference>
<dbReference type="InterPro" id="IPR036770">
    <property type="entry name" value="Ankyrin_rpt-contain_sf"/>
</dbReference>
<evidence type="ECO:0000313" key="4">
    <source>
        <dbReference type="Proteomes" id="UP000186922"/>
    </source>
</evidence>
<dbReference type="PANTHER" id="PTHR24184:SF11">
    <property type="entry name" value="ANKYRIN REPEAT AND SOCS BOX CONTAINING 3"/>
    <property type="match status" value="1"/>
</dbReference>
<feature type="transmembrane region" description="Helical" evidence="2">
    <location>
        <begin position="432"/>
        <end position="450"/>
    </location>
</feature>
<keyword evidence="2" id="KW-0812">Transmembrane</keyword>
<feature type="repeat" description="ANK" evidence="1">
    <location>
        <begin position="68"/>
        <end position="100"/>
    </location>
</feature>
<keyword evidence="4" id="KW-1185">Reference proteome</keyword>
<dbReference type="PROSITE" id="PS50297">
    <property type="entry name" value="ANK_REP_REGION"/>
    <property type="match status" value="3"/>
</dbReference>
<keyword evidence="2" id="KW-1133">Transmembrane helix</keyword>
<feature type="repeat" description="ANK" evidence="1">
    <location>
        <begin position="101"/>
        <end position="133"/>
    </location>
</feature>
<accession>A0A1D1VJT2</accession>
<evidence type="ECO:0000256" key="1">
    <source>
        <dbReference type="PROSITE-ProRule" id="PRU00023"/>
    </source>
</evidence>
<feature type="transmembrane region" description="Helical" evidence="2">
    <location>
        <begin position="297"/>
        <end position="317"/>
    </location>
</feature>
<keyword evidence="1" id="KW-0040">ANK repeat</keyword>
<dbReference type="PROSITE" id="PS50088">
    <property type="entry name" value="ANK_REPEAT"/>
    <property type="match status" value="3"/>
</dbReference>
<comment type="caution">
    <text evidence="3">The sequence shown here is derived from an EMBL/GenBank/DDBJ whole genome shotgun (WGS) entry which is preliminary data.</text>
</comment>
<reference evidence="3 4" key="1">
    <citation type="journal article" date="2016" name="Nat. Commun.">
        <title>Extremotolerant tardigrade genome and improved radiotolerance of human cultured cells by tardigrade-unique protein.</title>
        <authorList>
            <person name="Hashimoto T."/>
            <person name="Horikawa D.D."/>
            <person name="Saito Y."/>
            <person name="Kuwahara H."/>
            <person name="Kozuka-Hata H."/>
            <person name="Shin-I T."/>
            <person name="Minakuchi Y."/>
            <person name="Ohishi K."/>
            <person name="Motoyama A."/>
            <person name="Aizu T."/>
            <person name="Enomoto A."/>
            <person name="Kondo K."/>
            <person name="Tanaka S."/>
            <person name="Hara Y."/>
            <person name="Koshikawa S."/>
            <person name="Sagara H."/>
            <person name="Miura T."/>
            <person name="Yokobori S."/>
            <person name="Miyagawa K."/>
            <person name="Suzuki Y."/>
            <person name="Kubo T."/>
            <person name="Oyama M."/>
            <person name="Kohara Y."/>
            <person name="Fujiyama A."/>
            <person name="Arakawa K."/>
            <person name="Katayama T."/>
            <person name="Toyoda A."/>
            <person name="Kunieda T."/>
        </authorList>
    </citation>
    <scope>NUCLEOTIDE SEQUENCE [LARGE SCALE GENOMIC DNA]</scope>
    <source>
        <strain evidence="3 4">YOKOZUNA-1</strain>
    </source>
</reference>
<sequence length="474" mass="52712">MTALHCASHSGQENTVRLLLNVTGVMADAATTMTETTPLHLAARNGKLPVASLLLSKIGPKIDIRDKKGRTALMLAAGNGHLEMVTLLVGQGSDITALDNNDWTPLHFAAISGHLKVVKYLVESGAATSVKNKDGKIPMGLAAGATKAQVVLFLVTKAYDAYSLMEDRTFLFDLMMCGRKEQNRPLQDFIINSASPVEIGLKISRFYTDLAGREKEQERDLNLAAKFVESLASDLLVISCNKFNPAVILRAVDSTDKSLMNILIEGEHKEVVALPAVQRYLTAVWHGNQHWSDTHSFVTFLGFLFFPPFWFFASLPLGHKYNYIPFVKLMSHIVSHMFFILLLLLAAMASFEKLYEFRNVAPTAVEVFLLIWIAGKIVHEFTTKEERNGLGLIRVVIIVLCLMGVVLHGIAFAFADSDYYKTTEVLYARNQIFALASLFAFIQIISYLSFHQMFGYANLFTIVFKLKPTYGDVT</sequence>
<evidence type="ECO:0000313" key="3">
    <source>
        <dbReference type="EMBL" id="GAU98758.1"/>
    </source>
</evidence>
<dbReference type="Proteomes" id="UP000186922">
    <property type="component" value="Unassembled WGS sequence"/>
</dbReference>
<name>A0A1D1VJT2_RAMVA</name>
<dbReference type="SMART" id="SM00248">
    <property type="entry name" value="ANK"/>
    <property type="match status" value="5"/>
</dbReference>
<dbReference type="STRING" id="947166.A0A1D1VJT2"/>
<dbReference type="EMBL" id="BDGG01000005">
    <property type="protein sequence ID" value="GAU98758.1"/>
    <property type="molecule type" value="Genomic_DNA"/>
</dbReference>
<dbReference type="Gene3D" id="1.25.40.20">
    <property type="entry name" value="Ankyrin repeat-containing domain"/>
    <property type="match status" value="2"/>
</dbReference>
<keyword evidence="2" id="KW-0472">Membrane</keyword>
<dbReference type="SUPFAM" id="SSF48403">
    <property type="entry name" value="Ankyrin repeat"/>
    <property type="match status" value="1"/>
</dbReference>
<dbReference type="PRINTS" id="PR01415">
    <property type="entry name" value="ANKYRIN"/>
</dbReference>
<dbReference type="Pfam" id="PF12796">
    <property type="entry name" value="Ank_2"/>
    <property type="match status" value="1"/>
</dbReference>
<feature type="repeat" description="ANK" evidence="1">
    <location>
        <begin position="34"/>
        <end position="67"/>
    </location>
</feature>
<organism evidence="3 4">
    <name type="scientific">Ramazzottius varieornatus</name>
    <name type="common">Water bear</name>
    <name type="synonym">Tardigrade</name>
    <dbReference type="NCBI Taxonomy" id="947166"/>
    <lineage>
        <taxon>Eukaryota</taxon>
        <taxon>Metazoa</taxon>
        <taxon>Ecdysozoa</taxon>
        <taxon>Tardigrada</taxon>
        <taxon>Eutardigrada</taxon>
        <taxon>Parachela</taxon>
        <taxon>Hypsibioidea</taxon>
        <taxon>Ramazzottiidae</taxon>
        <taxon>Ramazzottius</taxon>
    </lineage>
</organism>
<gene>
    <name evidence="3" type="primary">RvY_09866</name>
    <name evidence="3" type="synonym">RvY_09866.1</name>
    <name evidence="3" type="ORF">RvY_09866-1</name>
</gene>
<dbReference type="OrthoDB" id="195446at2759"/>
<feature type="transmembrane region" description="Helical" evidence="2">
    <location>
        <begin position="360"/>
        <end position="379"/>
    </location>
</feature>
<feature type="transmembrane region" description="Helical" evidence="2">
    <location>
        <begin position="391"/>
        <end position="412"/>
    </location>
</feature>
<evidence type="ECO:0000256" key="2">
    <source>
        <dbReference type="SAM" id="Phobius"/>
    </source>
</evidence>
<dbReference type="AlphaFoldDB" id="A0A1D1VJT2"/>
<protein>
    <submittedName>
        <fullName evidence="3">Uncharacterized protein</fullName>
    </submittedName>
</protein>
<dbReference type="InterPro" id="IPR002110">
    <property type="entry name" value="Ankyrin_rpt"/>
</dbReference>
<feature type="transmembrane region" description="Helical" evidence="2">
    <location>
        <begin position="329"/>
        <end position="348"/>
    </location>
</feature>